<organism evidence="1 2">
    <name type="scientific">Planoprotostelium fungivorum</name>
    <dbReference type="NCBI Taxonomy" id="1890364"/>
    <lineage>
        <taxon>Eukaryota</taxon>
        <taxon>Amoebozoa</taxon>
        <taxon>Evosea</taxon>
        <taxon>Variosea</taxon>
        <taxon>Cavosteliida</taxon>
        <taxon>Cavosteliaceae</taxon>
        <taxon>Planoprotostelium</taxon>
    </lineage>
</organism>
<evidence type="ECO:0000313" key="2">
    <source>
        <dbReference type="Proteomes" id="UP000241769"/>
    </source>
</evidence>
<protein>
    <submittedName>
        <fullName evidence="1">Uncharacterized protein</fullName>
    </submittedName>
</protein>
<dbReference type="AlphaFoldDB" id="A0A2P6MZ93"/>
<dbReference type="InParanoid" id="A0A2P6MZ93"/>
<dbReference type="Proteomes" id="UP000241769">
    <property type="component" value="Unassembled WGS sequence"/>
</dbReference>
<accession>A0A2P6MZ93</accession>
<reference evidence="1 2" key="1">
    <citation type="journal article" date="2018" name="Genome Biol. Evol.">
        <title>Multiple Roots of Fruiting Body Formation in Amoebozoa.</title>
        <authorList>
            <person name="Hillmann F."/>
            <person name="Forbes G."/>
            <person name="Novohradska S."/>
            <person name="Ferling I."/>
            <person name="Riege K."/>
            <person name="Groth M."/>
            <person name="Westermann M."/>
            <person name="Marz M."/>
            <person name="Spaller T."/>
            <person name="Winckler T."/>
            <person name="Schaap P."/>
            <person name="Glockner G."/>
        </authorList>
    </citation>
    <scope>NUCLEOTIDE SEQUENCE [LARGE SCALE GENOMIC DNA]</scope>
    <source>
        <strain evidence="1 2">Jena</strain>
    </source>
</reference>
<proteinExistence type="predicted"/>
<name>A0A2P6MZ93_9EUKA</name>
<dbReference type="EMBL" id="MDYQ01000285">
    <property type="protein sequence ID" value="PRP77031.1"/>
    <property type="molecule type" value="Genomic_DNA"/>
</dbReference>
<gene>
    <name evidence="1" type="ORF">PROFUN_14565</name>
</gene>
<keyword evidence="2" id="KW-1185">Reference proteome</keyword>
<comment type="caution">
    <text evidence="1">The sequence shown here is derived from an EMBL/GenBank/DDBJ whole genome shotgun (WGS) entry which is preliminary data.</text>
</comment>
<evidence type="ECO:0000313" key="1">
    <source>
        <dbReference type="EMBL" id="PRP77031.1"/>
    </source>
</evidence>
<sequence>MSQWLSDEDNKAVQFHLQHDNAVGKRAYYKSSLTAAWKIAFFDLFKSLIGKSRMVSFTY</sequence>